<keyword evidence="4" id="KW-0597">Phosphoprotein</keyword>
<evidence type="ECO:0000256" key="2">
    <source>
        <dbReference type="ARBA" id="ARBA00010897"/>
    </source>
</evidence>
<feature type="domain" description="Nicotinate phosphoribosyltransferase N-terminal" evidence="11">
    <location>
        <begin position="13"/>
        <end position="134"/>
    </location>
</feature>
<dbReference type="Gene3D" id="3.20.140.10">
    <property type="entry name" value="nicotinate phosphoribosyltransferase"/>
    <property type="match status" value="1"/>
</dbReference>
<accession>A0ABS1GF96</accession>
<evidence type="ECO:0000256" key="4">
    <source>
        <dbReference type="ARBA" id="ARBA00022553"/>
    </source>
</evidence>
<keyword evidence="13" id="KW-1185">Reference proteome</keyword>
<proteinExistence type="inferred from homology"/>
<keyword evidence="12" id="KW-0328">Glycosyltransferase</keyword>
<dbReference type="PANTHER" id="PTHR11098:SF1">
    <property type="entry name" value="NICOTINATE PHOSPHORIBOSYLTRANSFERASE"/>
    <property type="match status" value="1"/>
</dbReference>
<dbReference type="SUPFAM" id="SSF54675">
    <property type="entry name" value="Nicotinate/Quinolinate PRTase N-terminal domain-like"/>
    <property type="match status" value="1"/>
</dbReference>
<dbReference type="PIRSF" id="PIRSF000484">
    <property type="entry name" value="NAPRT"/>
    <property type="match status" value="1"/>
</dbReference>
<organism evidence="12 13">
    <name type="scientific">Persephonella atlantica</name>
    <dbReference type="NCBI Taxonomy" id="2699429"/>
    <lineage>
        <taxon>Bacteria</taxon>
        <taxon>Pseudomonadati</taxon>
        <taxon>Aquificota</taxon>
        <taxon>Aquificia</taxon>
        <taxon>Aquificales</taxon>
        <taxon>Hydrogenothermaceae</taxon>
        <taxon>Persephonella</taxon>
    </lineage>
</organism>
<dbReference type="NCBIfam" id="NF009131">
    <property type="entry name" value="PRK12484.1"/>
    <property type="match status" value="1"/>
</dbReference>
<dbReference type="CDD" id="cd01570">
    <property type="entry name" value="NAPRTase_A"/>
    <property type="match status" value="1"/>
</dbReference>
<reference evidence="12 13" key="1">
    <citation type="journal article" date="2021" name="Syst. Appl. Microbiol.">
        <title>Persephonella atlantica sp. nov.: How to adapt to physico-chemical gradients in high temperature hydrothermal habitats.</title>
        <authorList>
            <person name="Francois D.X."/>
            <person name="Godfroy A."/>
            <person name="Mathien C."/>
            <person name="Aube J."/>
            <person name="Cathalot C."/>
            <person name="Lesongeur F."/>
            <person name="L'Haridon S."/>
            <person name="Philippon X."/>
            <person name="Roussel E.G."/>
        </authorList>
    </citation>
    <scope>NUCLEOTIDE SEQUENCE [LARGE SCALE GENOMIC DNA]</scope>
    <source>
        <strain evidence="12 13">MO1340</strain>
    </source>
</reference>
<dbReference type="Proteomes" id="UP000772812">
    <property type="component" value="Unassembled WGS sequence"/>
</dbReference>
<dbReference type="NCBIfam" id="TIGR01513">
    <property type="entry name" value="NAPRTase_put"/>
    <property type="match status" value="1"/>
</dbReference>
<dbReference type="EMBL" id="JAACYA010000001">
    <property type="protein sequence ID" value="MBK3331491.1"/>
    <property type="molecule type" value="Genomic_DNA"/>
</dbReference>
<dbReference type="InterPro" id="IPR013785">
    <property type="entry name" value="Aldolase_TIM"/>
</dbReference>
<keyword evidence="6 9" id="KW-0662">Pyridine nucleotide biosynthesis</keyword>
<feature type="domain" description="Nicotinate/nicotinamide phosphoribosyltransferase" evidence="10">
    <location>
        <begin position="156"/>
        <end position="347"/>
    </location>
</feature>
<dbReference type="PANTHER" id="PTHR11098">
    <property type="entry name" value="NICOTINATE PHOSPHORIBOSYLTRANSFERASE"/>
    <property type="match status" value="1"/>
</dbReference>
<gene>
    <name evidence="12" type="ORF">GWK41_00250</name>
</gene>
<dbReference type="SUPFAM" id="SSF51690">
    <property type="entry name" value="Nicotinate/Quinolinate PRTase C-terminal domain-like"/>
    <property type="match status" value="1"/>
</dbReference>
<comment type="similarity">
    <text evidence="2 9">Belongs to the NAPRTase family.</text>
</comment>
<dbReference type="Gene3D" id="3.20.20.70">
    <property type="entry name" value="Aldolase class I"/>
    <property type="match status" value="1"/>
</dbReference>
<evidence type="ECO:0000256" key="1">
    <source>
        <dbReference type="ARBA" id="ARBA00004952"/>
    </source>
</evidence>
<evidence type="ECO:0000313" key="12">
    <source>
        <dbReference type="EMBL" id="MBK3331491.1"/>
    </source>
</evidence>
<keyword evidence="5 9" id="KW-0436">Ligase</keyword>
<evidence type="ECO:0000259" key="10">
    <source>
        <dbReference type="Pfam" id="PF04095"/>
    </source>
</evidence>
<evidence type="ECO:0000256" key="3">
    <source>
        <dbReference type="ARBA" id="ARBA00013236"/>
    </source>
</evidence>
<evidence type="ECO:0000256" key="8">
    <source>
        <dbReference type="ARBA" id="ARBA00048668"/>
    </source>
</evidence>
<dbReference type="GO" id="GO:0004516">
    <property type="term" value="F:nicotinate phosphoribosyltransferase activity"/>
    <property type="evidence" value="ECO:0007669"/>
    <property type="project" value="UniProtKB-EC"/>
</dbReference>
<dbReference type="InterPro" id="IPR006405">
    <property type="entry name" value="Nic_PRibTrfase_pncB"/>
</dbReference>
<name>A0ABS1GF96_9AQUI</name>
<evidence type="ECO:0000313" key="13">
    <source>
        <dbReference type="Proteomes" id="UP000772812"/>
    </source>
</evidence>
<comment type="PTM">
    <text evidence="9">Transiently phosphorylated on a His residue during the reaction cycle. Phosphorylation strongly increases the affinity for substrates and increases the rate of nicotinate D-ribonucleotide production. Dephosphorylation regenerates the low-affinity form of the enzyme, leading to product release.</text>
</comment>
<comment type="pathway">
    <text evidence="1 9">Cofactor biosynthesis; NAD(+) biosynthesis; nicotinate D-ribonucleotide from nicotinate: step 1/1.</text>
</comment>
<dbReference type="Pfam" id="PF04095">
    <property type="entry name" value="NAPRTase"/>
    <property type="match status" value="1"/>
</dbReference>
<keyword evidence="7 9" id="KW-0808">Transferase</keyword>
<evidence type="ECO:0000259" key="11">
    <source>
        <dbReference type="Pfam" id="PF17767"/>
    </source>
</evidence>
<evidence type="ECO:0000256" key="7">
    <source>
        <dbReference type="ARBA" id="ARBA00022679"/>
    </source>
</evidence>
<comment type="function">
    <text evidence="9">Catalyzes the first step in the biosynthesis of NAD from nicotinic acid, the ATP-dependent synthesis of beta-nicotinate D-ribonucleotide from nicotinate and 5-phospho-D-ribose 1-phosphate.</text>
</comment>
<dbReference type="Pfam" id="PF17767">
    <property type="entry name" value="NAPRTase_N"/>
    <property type="match status" value="1"/>
</dbReference>
<dbReference type="EC" id="6.3.4.21" evidence="3 9"/>
<evidence type="ECO:0000256" key="6">
    <source>
        <dbReference type="ARBA" id="ARBA00022642"/>
    </source>
</evidence>
<dbReference type="InterPro" id="IPR040727">
    <property type="entry name" value="NAPRTase_N"/>
</dbReference>
<evidence type="ECO:0000256" key="5">
    <source>
        <dbReference type="ARBA" id="ARBA00022598"/>
    </source>
</evidence>
<dbReference type="InterPro" id="IPR036068">
    <property type="entry name" value="Nicotinate_pribotase-like_C"/>
</dbReference>
<dbReference type="InterPro" id="IPR041525">
    <property type="entry name" value="N/Namide_PRibTrfase"/>
</dbReference>
<evidence type="ECO:0000256" key="9">
    <source>
        <dbReference type="RuleBase" id="RU365100"/>
    </source>
</evidence>
<comment type="caution">
    <text evidence="12">The sequence shown here is derived from an EMBL/GenBank/DDBJ whole genome shotgun (WGS) entry which is preliminary data.</text>
</comment>
<dbReference type="NCBIfam" id="NF006696">
    <property type="entry name" value="PRK09243.1-3"/>
    <property type="match status" value="1"/>
</dbReference>
<sequence length="452" mass="51487">MRFGFVNKENMSLLTDLYELTMAQVYFKRGMNRTAIFDFYTRKVENRSYLINAGLEQLVYYLINLKFTEEDIDYLRSTGLFEEDFLKYLKDFRFTGNVYAVDEGEVVFPDEPIVQVEAPLIEAQIIETFLINTLQLPILVATKAMRCFSVARGTVLVDFGLRRAHGTDAGMKAARSSFIGGFAGTSNVLAGKEYGIPIFGTMAHSFILAHKNEIEAFIDFATVYPENAILLVDTYDTVEGVYNAVKAMKKIGFKHFKGIRLDSGDLLSLSKISREILDKEGFKDAIIVASGGINEYKIKELLDRGAPIDGWGVGTELVVSADLPYLDCAYKLVEYDGKPVMKFSKKKRTLPYKKQIYRIYEEGIIKKDVITRYDEKVDGGRSLLKKYIENGELIKKLPSLKEIKEKAIKSFNSLPEDMKDINRAVHLYPEISETIERTVKELEMKYLKERKG</sequence>
<dbReference type="RefSeq" id="WP_200672914.1">
    <property type="nucleotide sequence ID" value="NZ_JAACYA010000001.1"/>
</dbReference>
<dbReference type="InterPro" id="IPR007229">
    <property type="entry name" value="Nic_PRibTrfase-Fam"/>
</dbReference>
<dbReference type="GO" id="GO:0016757">
    <property type="term" value="F:glycosyltransferase activity"/>
    <property type="evidence" value="ECO:0007669"/>
    <property type="project" value="UniProtKB-KW"/>
</dbReference>
<protein>
    <recommendedName>
        <fullName evidence="3 9">Nicotinate phosphoribosyltransferase</fullName>
        <ecNumber evidence="3 9">6.3.4.21</ecNumber>
    </recommendedName>
</protein>
<comment type="catalytic activity">
    <reaction evidence="8 9">
        <text>5-phospho-alpha-D-ribose 1-diphosphate + nicotinate + ATP + H2O = nicotinate beta-D-ribonucleotide + ADP + phosphate + diphosphate</text>
        <dbReference type="Rhea" id="RHEA:36163"/>
        <dbReference type="ChEBI" id="CHEBI:15377"/>
        <dbReference type="ChEBI" id="CHEBI:30616"/>
        <dbReference type="ChEBI" id="CHEBI:32544"/>
        <dbReference type="ChEBI" id="CHEBI:33019"/>
        <dbReference type="ChEBI" id="CHEBI:43474"/>
        <dbReference type="ChEBI" id="CHEBI:57502"/>
        <dbReference type="ChEBI" id="CHEBI:58017"/>
        <dbReference type="ChEBI" id="CHEBI:456216"/>
        <dbReference type="EC" id="6.3.4.21"/>
    </reaction>
</comment>